<comment type="caution">
    <text evidence="1">The sequence shown here is derived from an EMBL/GenBank/DDBJ whole genome shotgun (WGS) entry which is preliminary data.</text>
</comment>
<accession>A0ABM8XVN8</accession>
<name>A0ABM8XVN8_9BURK</name>
<organism evidence="1 2">
    <name type="scientific">Cupriavidus pampae</name>
    <dbReference type="NCBI Taxonomy" id="659251"/>
    <lineage>
        <taxon>Bacteria</taxon>
        <taxon>Pseudomonadati</taxon>
        <taxon>Pseudomonadota</taxon>
        <taxon>Betaproteobacteria</taxon>
        <taxon>Burkholderiales</taxon>
        <taxon>Burkholderiaceae</taxon>
        <taxon>Cupriavidus</taxon>
    </lineage>
</organism>
<dbReference type="Proteomes" id="UP000706525">
    <property type="component" value="Unassembled WGS sequence"/>
</dbReference>
<sequence length="244" mass="26158">MTTNKQSALDGLRAHIRAFLTDFKLSHTCDTQTGERFPLLDRLCAPGDAGHDTGEAEIALLAEALVTALPEGAADAVKHGGLHAVMEAAAWRNAMNGLCTIWPATADEAADHLRRRLHPQRYAEPATSPGTTAERAPVATEDGIDYTVVHAFADKHGVSYNAACAMVRAACAGVQPSTGAGVGLHRDTMLLNWLEQHGTVNFDFETAQVRFPIPESFRAADSLREIFDAARAHQEHADQLEGAA</sequence>
<protein>
    <submittedName>
        <fullName evidence="1">Uncharacterized protein</fullName>
    </submittedName>
</protein>
<evidence type="ECO:0000313" key="1">
    <source>
        <dbReference type="EMBL" id="CAG9184473.1"/>
    </source>
</evidence>
<dbReference type="EMBL" id="CAJZAG010000012">
    <property type="protein sequence ID" value="CAG9184473.1"/>
    <property type="molecule type" value="Genomic_DNA"/>
</dbReference>
<keyword evidence="2" id="KW-1185">Reference proteome</keyword>
<reference evidence="1 2" key="1">
    <citation type="submission" date="2021-08" db="EMBL/GenBank/DDBJ databases">
        <authorList>
            <person name="Peeters C."/>
        </authorList>
    </citation>
    <scope>NUCLEOTIDE SEQUENCE [LARGE SCALE GENOMIC DNA]</scope>
    <source>
        <strain evidence="1 2">LMG 32289</strain>
    </source>
</reference>
<dbReference type="RefSeq" id="WP_223994322.1">
    <property type="nucleotide sequence ID" value="NZ_CAJZAG010000012.1"/>
</dbReference>
<gene>
    <name evidence="1" type="ORF">LMG32289_05630</name>
</gene>
<proteinExistence type="predicted"/>
<evidence type="ECO:0000313" key="2">
    <source>
        <dbReference type="Proteomes" id="UP000706525"/>
    </source>
</evidence>